<sequence length="113" mass="11517">MTLLIVLTALAFAAAIALARVTATVAPAGRLVSQAAGAGTIVVAPIVTLVIAIVLGRFGVGGETLGASEILRAAALPAFGSLFVAPFAFWFFRRQRPALTSKSRNRAATASAH</sequence>
<keyword evidence="2" id="KW-0732">Signal</keyword>
<gene>
    <name evidence="3" type="ORF">D4Q52_17180</name>
</gene>
<keyword evidence="1" id="KW-0812">Transmembrane</keyword>
<dbReference type="AlphaFoldDB" id="A0A418V393"/>
<feature type="transmembrane region" description="Helical" evidence="1">
    <location>
        <begin position="35"/>
        <end position="58"/>
    </location>
</feature>
<evidence type="ECO:0000313" key="3">
    <source>
        <dbReference type="EMBL" id="RJF70531.1"/>
    </source>
</evidence>
<feature type="chain" id="PRO_5019349215" evidence="2">
    <location>
        <begin position="20"/>
        <end position="113"/>
    </location>
</feature>
<evidence type="ECO:0000256" key="1">
    <source>
        <dbReference type="SAM" id="Phobius"/>
    </source>
</evidence>
<dbReference type="OrthoDB" id="8141269at2"/>
<dbReference type="EMBL" id="QYYD01000017">
    <property type="protein sequence ID" value="RJF70531.1"/>
    <property type="molecule type" value="Genomic_DNA"/>
</dbReference>
<dbReference type="Proteomes" id="UP000285523">
    <property type="component" value="Unassembled WGS sequence"/>
</dbReference>
<organism evidence="3 4">
    <name type="scientific">Rhodopseudomonas palustris</name>
    <dbReference type="NCBI Taxonomy" id="1076"/>
    <lineage>
        <taxon>Bacteria</taxon>
        <taxon>Pseudomonadati</taxon>
        <taxon>Pseudomonadota</taxon>
        <taxon>Alphaproteobacteria</taxon>
        <taxon>Hyphomicrobiales</taxon>
        <taxon>Nitrobacteraceae</taxon>
        <taxon>Rhodopseudomonas</taxon>
    </lineage>
</organism>
<name>A0A418V393_RHOPL</name>
<evidence type="ECO:0000313" key="4">
    <source>
        <dbReference type="Proteomes" id="UP000285523"/>
    </source>
</evidence>
<keyword evidence="1" id="KW-0472">Membrane</keyword>
<comment type="caution">
    <text evidence="3">The sequence shown here is derived from an EMBL/GenBank/DDBJ whole genome shotgun (WGS) entry which is preliminary data.</text>
</comment>
<feature type="transmembrane region" description="Helical" evidence="1">
    <location>
        <begin position="70"/>
        <end position="92"/>
    </location>
</feature>
<accession>A0A418V393</accession>
<feature type="signal peptide" evidence="2">
    <location>
        <begin position="1"/>
        <end position="19"/>
    </location>
</feature>
<protein>
    <submittedName>
        <fullName evidence="3">Sodium:proton exchanger</fullName>
    </submittedName>
</protein>
<proteinExistence type="predicted"/>
<keyword evidence="1" id="KW-1133">Transmembrane helix</keyword>
<evidence type="ECO:0000256" key="2">
    <source>
        <dbReference type="SAM" id="SignalP"/>
    </source>
</evidence>
<dbReference type="RefSeq" id="WP_119857785.1">
    <property type="nucleotide sequence ID" value="NZ_QYYD01000017.1"/>
</dbReference>
<reference evidence="3 4" key="1">
    <citation type="submission" date="2018-09" db="EMBL/GenBank/DDBJ databases">
        <title>Draft genome sequence of Rhodopseudomonas palustris 2.1.18.</title>
        <authorList>
            <person name="Robertson S.L."/>
            <person name="Meyer T.E."/>
            <person name="Kyndt J.A."/>
        </authorList>
    </citation>
    <scope>NUCLEOTIDE SEQUENCE [LARGE SCALE GENOMIC DNA]</scope>
    <source>
        <strain evidence="3 4">2.1.18</strain>
    </source>
</reference>